<comment type="caution">
    <text evidence="1">The sequence shown here is derived from an EMBL/GenBank/DDBJ whole genome shotgun (WGS) entry which is preliminary data.</text>
</comment>
<organism evidence="1 2">
    <name type="scientific">Gymnopilus dilepis</name>
    <dbReference type="NCBI Taxonomy" id="231916"/>
    <lineage>
        <taxon>Eukaryota</taxon>
        <taxon>Fungi</taxon>
        <taxon>Dikarya</taxon>
        <taxon>Basidiomycota</taxon>
        <taxon>Agaricomycotina</taxon>
        <taxon>Agaricomycetes</taxon>
        <taxon>Agaricomycetidae</taxon>
        <taxon>Agaricales</taxon>
        <taxon>Agaricineae</taxon>
        <taxon>Hymenogastraceae</taxon>
        <taxon>Gymnopilus</taxon>
    </lineage>
</organism>
<gene>
    <name evidence="1" type="ORF">CVT26_000579</name>
</gene>
<dbReference type="InParanoid" id="A0A409VHA3"/>
<reference evidence="1 2" key="1">
    <citation type="journal article" date="2018" name="Evol. Lett.">
        <title>Horizontal gene cluster transfer increased hallucinogenic mushroom diversity.</title>
        <authorList>
            <person name="Reynolds H.T."/>
            <person name="Vijayakumar V."/>
            <person name="Gluck-Thaler E."/>
            <person name="Korotkin H.B."/>
            <person name="Matheny P.B."/>
            <person name="Slot J.C."/>
        </authorList>
    </citation>
    <scope>NUCLEOTIDE SEQUENCE [LARGE SCALE GENOMIC DNA]</scope>
    <source>
        <strain evidence="1 2">SRW20</strain>
    </source>
</reference>
<dbReference type="Gene3D" id="1.10.620.20">
    <property type="entry name" value="Ribonucleotide Reductase, subunit A"/>
    <property type="match status" value="1"/>
</dbReference>
<dbReference type="InterPro" id="IPR012348">
    <property type="entry name" value="RNR-like"/>
</dbReference>
<protein>
    <submittedName>
        <fullName evidence="1">Uncharacterized protein</fullName>
    </submittedName>
</protein>
<dbReference type="Pfam" id="PF00268">
    <property type="entry name" value="Ribonuc_red_sm"/>
    <property type="match status" value="1"/>
</dbReference>
<name>A0A409VHA3_9AGAR</name>
<dbReference type="Proteomes" id="UP000284706">
    <property type="component" value="Unassembled WGS sequence"/>
</dbReference>
<dbReference type="InterPro" id="IPR009078">
    <property type="entry name" value="Ferritin-like_SF"/>
</dbReference>
<dbReference type="GO" id="GO:0016491">
    <property type="term" value="F:oxidoreductase activity"/>
    <property type="evidence" value="ECO:0007669"/>
    <property type="project" value="InterPro"/>
</dbReference>
<evidence type="ECO:0000313" key="2">
    <source>
        <dbReference type="Proteomes" id="UP000284706"/>
    </source>
</evidence>
<proteinExistence type="predicted"/>
<dbReference type="AlphaFoldDB" id="A0A409VHA3"/>
<dbReference type="SUPFAM" id="SSF47240">
    <property type="entry name" value="Ferritin-like"/>
    <property type="match status" value="1"/>
</dbReference>
<accession>A0A409VHA3</accession>
<dbReference type="GO" id="GO:0009263">
    <property type="term" value="P:deoxyribonucleotide biosynthetic process"/>
    <property type="evidence" value="ECO:0007669"/>
    <property type="project" value="InterPro"/>
</dbReference>
<keyword evidence="2" id="KW-1185">Reference proteome</keyword>
<dbReference type="EMBL" id="NHYE01005649">
    <property type="protein sequence ID" value="PPQ65637.1"/>
    <property type="molecule type" value="Genomic_DNA"/>
</dbReference>
<dbReference type="InterPro" id="IPR000358">
    <property type="entry name" value="RNR_small_fam"/>
</dbReference>
<evidence type="ECO:0000313" key="1">
    <source>
        <dbReference type="EMBL" id="PPQ65637.1"/>
    </source>
</evidence>
<sequence length="303" mass="34374">MLLEISAAFSAVADDDNEISRRTISESEIKTLHRLALEDLWSFDTVNMEDDLKTWKSEDYYEAKKGLFVLLCFLGQTLNVVRNDLIKTLTIELASTEVGCFLSLQKIIHNRHVEAWQRYKALTLEGVIRVPSFEENVSISSILEENTVCIWNWLDEQVTLGERLAALGASTHIILRSIRALIVSTIEGTNLRLNGLRKMLSLVARDLEIQTSFAIRLFRGLDTRPSRKQINRTILEAVRIEKALATDMLCMNDLSRGDNQITFESLHSDIELASKRFLECLGYNVEDSVSNPFCMISQTASNV</sequence>
<dbReference type="STRING" id="231916.A0A409VHA3"/>